<proteinExistence type="predicted"/>
<reference evidence="1" key="2">
    <citation type="journal article" date="2015" name="Fish Shellfish Immunol.">
        <title>Early steps in the European eel (Anguilla anguilla)-Vibrio vulnificus interaction in the gills: Role of the RtxA13 toxin.</title>
        <authorList>
            <person name="Callol A."/>
            <person name="Pajuelo D."/>
            <person name="Ebbesson L."/>
            <person name="Teles M."/>
            <person name="MacKenzie S."/>
            <person name="Amaro C."/>
        </authorList>
    </citation>
    <scope>NUCLEOTIDE SEQUENCE</scope>
</reference>
<dbReference type="AlphaFoldDB" id="A0A0E9P7H4"/>
<evidence type="ECO:0000313" key="1">
    <source>
        <dbReference type="EMBL" id="JAH00232.1"/>
    </source>
</evidence>
<name>A0A0E9P7H4_ANGAN</name>
<organism evidence="1">
    <name type="scientific">Anguilla anguilla</name>
    <name type="common">European freshwater eel</name>
    <name type="synonym">Muraena anguilla</name>
    <dbReference type="NCBI Taxonomy" id="7936"/>
    <lineage>
        <taxon>Eukaryota</taxon>
        <taxon>Metazoa</taxon>
        <taxon>Chordata</taxon>
        <taxon>Craniata</taxon>
        <taxon>Vertebrata</taxon>
        <taxon>Euteleostomi</taxon>
        <taxon>Actinopterygii</taxon>
        <taxon>Neopterygii</taxon>
        <taxon>Teleostei</taxon>
        <taxon>Anguilliformes</taxon>
        <taxon>Anguillidae</taxon>
        <taxon>Anguilla</taxon>
    </lineage>
</organism>
<sequence>MFACHVFVSAPRRVRLPPLFVRLCHSLRIHRM</sequence>
<dbReference type="EMBL" id="GBXM01108345">
    <property type="protein sequence ID" value="JAH00232.1"/>
    <property type="molecule type" value="Transcribed_RNA"/>
</dbReference>
<accession>A0A0E9P7H4</accession>
<reference evidence="1" key="1">
    <citation type="submission" date="2014-11" db="EMBL/GenBank/DDBJ databases">
        <authorList>
            <person name="Amaro Gonzalez C."/>
        </authorList>
    </citation>
    <scope>NUCLEOTIDE SEQUENCE</scope>
</reference>
<protein>
    <submittedName>
        <fullName evidence="1">Uncharacterized protein</fullName>
    </submittedName>
</protein>